<feature type="domain" description="RabBD" evidence="3">
    <location>
        <begin position="45"/>
        <end position="182"/>
    </location>
</feature>
<dbReference type="PANTHER" id="PTHR12157">
    <property type="entry name" value="REGULATING SYNAPTIC MEMBRANE EXOCYTOSIS PROTEIN"/>
    <property type="match status" value="1"/>
</dbReference>
<dbReference type="Proteomes" id="UP000694845">
    <property type="component" value="Unplaced"/>
</dbReference>
<keyword evidence="4" id="KW-1185">Reference proteome</keyword>
<dbReference type="InterPro" id="IPR013083">
    <property type="entry name" value="Znf_RING/FYVE/PHD"/>
</dbReference>
<dbReference type="SUPFAM" id="SSF50156">
    <property type="entry name" value="PDZ domain-like"/>
    <property type="match status" value="1"/>
</dbReference>
<dbReference type="GO" id="GO:0044325">
    <property type="term" value="F:transmembrane transporter binding"/>
    <property type="evidence" value="ECO:0007669"/>
    <property type="project" value="TreeGrafter"/>
</dbReference>
<dbReference type="OMA" id="PQETTIY"/>
<dbReference type="Gene3D" id="3.30.40.10">
    <property type="entry name" value="Zinc/RING finger domain, C3HC4 (zinc finger)"/>
    <property type="match status" value="1"/>
</dbReference>
<feature type="compositionally biased region" description="Basic and acidic residues" evidence="1">
    <location>
        <begin position="350"/>
        <end position="364"/>
    </location>
</feature>
<dbReference type="GeneID" id="110978798"/>
<reference evidence="5" key="1">
    <citation type="submission" date="2025-08" db="UniProtKB">
        <authorList>
            <consortium name="RefSeq"/>
        </authorList>
    </citation>
    <scope>IDENTIFICATION</scope>
</reference>
<dbReference type="GO" id="GO:0006886">
    <property type="term" value="P:intracellular protein transport"/>
    <property type="evidence" value="ECO:0007669"/>
    <property type="project" value="InterPro"/>
</dbReference>
<name>A0A8B7YDP5_ACAPL</name>
<feature type="compositionally biased region" description="Low complexity" evidence="1">
    <location>
        <begin position="20"/>
        <end position="42"/>
    </location>
</feature>
<dbReference type="PANTHER" id="PTHR12157:SF21">
    <property type="entry name" value="RAB3 INTERACTING MOLECULE, ISOFORM F"/>
    <property type="match status" value="1"/>
</dbReference>
<feature type="region of interest" description="Disordered" evidence="1">
    <location>
        <begin position="188"/>
        <end position="220"/>
    </location>
</feature>
<feature type="compositionally biased region" description="Basic residues" evidence="1">
    <location>
        <begin position="271"/>
        <end position="280"/>
    </location>
</feature>
<evidence type="ECO:0000259" key="3">
    <source>
        <dbReference type="PROSITE" id="PS50916"/>
    </source>
</evidence>
<proteinExistence type="predicted"/>
<dbReference type="GO" id="GO:0016020">
    <property type="term" value="C:membrane"/>
    <property type="evidence" value="ECO:0007669"/>
    <property type="project" value="InterPro"/>
</dbReference>
<sequence length="661" mass="75213">MCLARQPGTMAHSKGPPTPLSKQDSSSSDIKTSQTTTTTTPALADLDLSHLTPEEIGAIQKVLKKQESFERQAKLRADQIEKAIRRYEATLAARESHPPRSKDDDLRMCRLCFVRKFTDGLGNTCGDCLHRVCTNCSTQVVEGGGTSPTPKHRFKHKKRWRCNLCKLQREYLCVTGRWYYQDDASRGLEQPSRNMSIPSMERQSPGSTPPRRRVVRSAQSDLEERFVHRKVEAIKRNSWDSGKHYKSDTEASSSTCLRQSLPRESVNGKKSVTRRRRRSSQLRQISCDSPGENLTQESDEGEWMSRALARRASHRRPLRRRRYGVTEATDKSPEGSQTMKSPGKQASGSEDERPMSVAEAERSPSNRRRSRPSIHGRRSPSGAVASKEPPPEGQQVATAAHERAKEARGKYKRTGSVRADFMGKFGQRAMERFRRRSRSESELNIPEQPPQETTIYVRDDSEEVTIQKDPQDTSCKTRGFGLEVVGGRQDSDGWLRAFVTRVVVDGPADKVDVHKGDEILEWNGQSLENKTFEQVRQVLDQPCGEELTLRIVRYQAHRGTDTLTTKRGSSVSIESEVYHRRKKISVDMRNSINTEQYREMFTPAPEDTTTTAATQRASSRRRLPVPPVSNLSLRMSNSVLERFWCDDHILRLQQCYYNQRF</sequence>
<feature type="region of interest" description="Disordered" evidence="1">
    <location>
        <begin position="604"/>
        <end position="623"/>
    </location>
</feature>
<protein>
    <submittedName>
        <fullName evidence="5">Rab-3-interacting molecule unc-10-like</fullName>
    </submittedName>
</protein>
<gene>
    <name evidence="5" type="primary">LOC110978798</name>
</gene>
<feature type="compositionally biased region" description="Low complexity" evidence="1">
    <location>
        <begin position="608"/>
        <end position="617"/>
    </location>
</feature>
<feature type="region of interest" description="Disordered" evidence="1">
    <location>
        <begin position="241"/>
        <end position="415"/>
    </location>
</feature>
<dbReference type="Pfam" id="PF02318">
    <property type="entry name" value="FYVE_2"/>
    <property type="match status" value="1"/>
</dbReference>
<evidence type="ECO:0000259" key="2">
    <source>
        <dbReference type="PROSITE" id="PS50106"/>
    </source>
</evidence>
<accession>A0A8B7YDP5</accession>
<dbReference type="PROSITE" id="PS50106">
    <property type="entry name" value="PDZ"/>
    <property type="match status" value="1"/>
</dbReference>
<feature type="region of interest" description="Disordered" evidence="1">
    <location>
        <begin position="1"/>
        <end position="42"/>
    </location>
</feature>
<dbReference type="SMART" id="SM00228">
    <property type="entry name" value="PDZ"/>
    <property type="match status" value="1"/>
</dbReference>
<dbReference type="InterPro" id="IPR011011">
    <property type="entry name" value="Znf_FYVE_PHD"/>
</dbReference>
<dbReference type="PROSITE" id="PS50916">
    <property type="entry name" value="RABBD"/>
    <property type="match status" value="1"/>
</dbReference>
<feature type="region of interest" description="Disordered" evidence="1">
    <location>
        <begin position="434"/>
        <end position="453"/>
    </location>
</feature>
<dbReference type="InterPro" id="IPR036034">
    <property type="entry name" value="PDZ_sf"/>
</dbReference>
<dbReference type="Pfam" id="PF00595">
    <property type="entry name" value="PDZ"/>
    <property type="match status" value="1"/>
</dbReference>
<dbReference type="InterPro" id="IPR001478">
    <property type="entry name" value="PDZ"/>
</dbReference>
<dbReference type="InterPro" id="IPR039032">
    <property type="entry name" value="Rim-like"/>
</dbReference>
<dbReference type="OrthoDB" id="10059918at2759"/>
<dbReference type="Gene3D" id="2.30.42.10">
    <property type="match status" value="1"/>
</dbReference>
<feature type="compositionally biased region" description="Basic residues" evidence="1">
    <location>
        <begin position="365"/>
        <end position="378"/>
    </location>
</feature>
<dbReference type="SUPFAM" id="SSF57903">
    <property type="entry name" value="FYVE/PHD zinc finger"/>
    <property type="match status" value="1"/>
</dbReference>
<dbReference type="KEGG" id="aplc:110978798"/>
<evidence type="ECO:0000256" key="1">
    <source>
        <dbReference type="SAM" id="MobiDB-lite"/>
    </source>
</evidence>
<feature type="domain" description="PDZ" evidence="2">
    <location>
        <begin position="463"/>
        <end position="541"/>
    </location>
</feature>
<dbReference type="GO" id="GO:0031267">
    <property type="term" value="F:small GTPase binding"/>
    <property type="evidence" value="ECO:0007669"/>
    <property type="project" value="InterPro"/>
</dbReference>
<dbReference type="GO" id="GO:0006887">
    <property type="term" value="P:exocytosis"/>
    <property type="evidence" value="ECO:0007669"/>
    <property type="project" value="InterPro"/>
</dbReference>
<dbReference type="RefSeq" id="XP_022089776.1">
    <property type="nucleotide sequence ID" value="XM_022234084.1"/>
</dbReference>
<evidence type="ECO:0000313" key="4">
    <source>
        <dbReference type="Proteomes" id="UP000694845"/>
    </source>
</evidence>
<feature type="compositionally biased region" description="Basic residues" evidence="1">
    <location>
        <begin position="308"/>
        <end position="323"/>
    </location>
</feature>
<evidence type="ECO:0000313" key="5">
    <source>
        <dbReference type="RefSeq" id="XP_022089776.1"/>
    </source>
</evidence>
<feature type="compositionally biased region" description="Polar residues" evidence="1">
    <location>
        <begin position="334"/>
        <end position="348"/>
    </location>
</feature>
<dbReference type="AlphaFoldDB" id="A0A8B7YDP5"/>
<feature type="compositionally biased region" description="Basic and acidic residues" evidence="1">
    <location>
        <begin position="400"/>
        <end position="409"/>
    </location>
</feature>
<dbReference type="InterPro" id="IPR010911">
    <property type="entry name" value="Rab_BD"/>
</dbReference>
<feature type="compositionally biased region" description="Polar residues" evidence="1">
    <location>
        <begin position="191"/>
        <end position="206"/>
    </location>
</feature>
<organism evidence="4 5">
    <name type="scientific">Acanthaster planci</name>
    <name type="common">Crown-of-thorns starfish</name>
    <dbReference type="NCBI Taxonomy" id="133434"/>
    <lineage>
        <taxon>Eukaryota</taxon>
        <taxon>Metazoa</taxon>
        <taxon>Echinodermata</taxon>
        <taxon>Eleutherozoa</taxon>
        <taxon>Asterozoa</taxon>
        <taxon>Asteroidea</taxon>
        <taxon>Valvatacea</taxon>
        <taxon>Valvatida</taxon>
        <taxon>Acanthasteridae</taxon>
        <taxon>Acanthaster</taxon>
    </lineage>
</organism>
<dbReference type="GO" id="GO:0042391">
    <property type="term" value="P:regulation of membrane potential"/>
    <property type="evidence" value="ECO:0007669"/>
    <property type="project" value="TreeGrafter"/>
</dbReference>
<dbReference type="InterPro" id="IPR041282">
    <property type="entry name" value="FYVE_2"/>
</dbReference>
<dbReference type="GO" id="GO:0045202">
    <property type="term" value="C:synapse"/>
    <property type="evidence" value="ECO:0007669"/>
    <property type="project" value="UniProtKB-ARBA"/>
</dbReference>